<dbReference type="GO" id="GO:0005886">
    <property type="term" value="C:plasma membrane"/>
    <property type="evidence" value="ECO:0007669"/>
    <property type="project" value="UniProtKB-SubCell"/>
</dbReference>
<dbReference type="PROSITE" id="PS50156">
    <property type="entry name" value="SSD"/>
    <property type="match status" value="1"/>
</dbReference>
<evidence type="ECO:0000256" key="6">
    <source>
        <dbReference type="SAM" id="Phobius"/>
    </source>
</evidence>
<dbReference type="EMBL" id="UOFQ01000067">
    <property type="protein sequence ID" value="VAW87549.1"/>
    <property type="molecule type" value="Genomic_DNA"/>
</dbReference>
<dbReference type="AlphaFoldDB" id="A0A3B0ZN42"/>
<comment type="subcellular location">
    <subcellularLocation>
        <location evidence="1">Cell membrane</location>
        <topology evidence="1">Multi-pass membrane protein</topology>
    </subcellularLocation>
</comment>
<feature type="transmembrane region" description="Helical" evidence="6">
    <location>
        <begin position="628"/>
        <end position="646"/>
    </location>
</feature>
<feature type="transmembrane region" description="Helical" evidence="6">
    <location>
        <begin position="721"/>
        <end position="744"/>
    </location>
</feature>
<feature type="transmembrane region" description="Helical" evidence="6">
    <location>
        <begin position="265"/>
        <end position="291"/>
    </location>
</feature>
<dbReference type="InterPro" id="IPR050545">
    <property type="entry name" value="Mycobact_MmpL"/>
</dbReference>
<keyword evidence="5 6" id="KW-0472">Membrane</keyword>
<sequence>MRNATESLIRQYKVVDVLERMLFAHRLVVVALFVVITAVMLYFTTQLRIDAGFTKLLPMKHEYMQTFSKHQQSFGGANRILIALMVKEGDIFNKPFFDHLAAVTDEVFFIPGVDRTRVTSLFTPNVRFTEVVEDGIAGGNVIPADFEPTPERLQQVRQNIIKAGIVGRLVANDFSGALISVQLQEFHPQTGEPLNYIEVADLLEEKIRQKYQNDNINISLDIHLIGFAKAVGDIANGASRVVMFFAIAFFITALLAYANTRSIRLTTVLLSSALIAVVWQLGLLPILGYGIDPMSVLIPFLVFAIAVSHGVQMVGNQLTEIAGGQSPEAAARICFRRLLVPSTIALASDTLGFITIYLIEIQVIQEMAITASLGIAVIILTNLLLLPILISYITPRAQQMDKLKKRAERMKKFWRIIALAATPKPATIIIALSLLLTVVGGWKALEVSIGDLQRGVPELRADARYNIDTQVITEKFSIGVDVLTVIVETSPEGCIKHSVMSAIDRFQWHMQNVAGVQSVVAMPGIAKTINAGWNEGAMKWRVLPRNESALAQSVSYIPTSSGLLNTDCSVMPVLIFTNDHKATTIQTIVTAVKDYRAQYPHDEVKFLLATGNVGVMAATNEEIERAQFPILLYLFSAIFALCFITFRSIGTTLCIMLPLGLVSLLAYALMAIMDIGLKVATLPVVALGVGVGVDYGIYIYSRLREFMATESSLYEAYWKTLCQTGSGVLFTAVTFAIGLTSWIFSPLKFQADMGILLTFMFLVNMLGAIFLLPALVCWFQKVIKKAS</sequence>
<keyword evidence="4 6" id="KW-1133">Transmembrane helix</keyword>
<proteinExistence type="predicted"/>
<organism evidence="8">
    <name type="scientific">hydrothermal vent metagenome</name>
    <dbReference type="NCBI Taxonomy" id="652676"/>
    <lineage>
        <taxon>unclassified sequences</taxon>
        <taxon>metagenomes</taxon>
        <taxon>ecological metagenomes</taxon>
    </lineage>
</organism>
<protein>
    <submittedName>
        <fullName evidence="8">Exporter protein, RND family</fullName>
    </submittedName>
</protein>
<feature type="transmembrane region" description="Helical" evidence="6">
    <location>
        <begin position="413"/>
        <end position="442"/>
    </location>
</feature>
<accession>A0A3B0ZN42</accession>
<feature type="transmembrane region" description="Helical" evidence="6">
    <location>
        <begin position="679"/>
        <end position="700"/>
    </location>
</feature>
<evidence type="ECO:0000259" key="7">
    <source>
        <dbReference type="PROSITE" id="PS50156"/>
    </source>
</evidence>
<feature type="transmembrane region" description="Helical" evidence="6">
    <location>
        <begin position="297"/>
        <end position="318"/>
    </location>
</feature>
<dbReference type="PANTHER" id="PTHR33406">
    <property type="entry name" value="MEMBRANE PROTEIN MJ1562-RELATED"/>
    <property type="match status" value="1"/>
</dbReference>
<feature type="transmembrane region" description="Helical" evidence="6">
    <location>
        <begin position="241"/>
        <end position="258"/>
    </location>
</feature>
<name>A0A3B0ZN42_9ZZZZ</name>
<evidence type="ECO:0000256" key="1">
    <source>
        <dbReference type="ARBA" id="ARBA00004651"/>
    </source>
</evidence>
<dbReference type="Gene3D" id="1.20.1640.10">
    <property type="entry name" value="Multidrug efflux transporter AcrB transmembrane domain"/>
    <property type="match status" value="2"/>
</dbReference>
<evidence type="ECO:0000256" key="2">
    <source>
        <dbReference type="ARBA" id="ARBA00022475"/>
    </source>
</evidence>
<gene>
    <name evidence="8" type="ORF">MNBD_GAMMA17-61</name>
</gene>
<feature type="domain" description="SSD" evidence="7">
    <location>
        <begin position="233"/>
        <end position="392"/>
    </location>
</feature>
<dbReference type="InterPro" id="IPR000731">
    <property type="entry name" value="SSD"/>
</dbReference>
<feature type="transmembrane region" description="Helical" evidence="6">
    <location>
        <begin position="21"/>
        <end position="43"/>
    </location>
</feature>
<feature type="transmembrane region" description="Helical" evidence="6">
    <location>
        <begin position="653"/>
        <end position="673"/>
    </location>
</feature>
<evidence type="ECO:0000256" key="5">
    <source>
        <dbReference type="ARBA" id="ARBA00023136"/>
    </source>
</evidence>
<evidence type="ECO:0000256" key="4">
    <source>
        <dbReference type="ARBA" id="ARBA00022989"/>
    </source>
</evidence>
<evidence type="ECO:0000256" key="3">
    <source>
        <dbReference type="ARBA" id="ARBA00022692"/>
    </source>
</evidence>
<dbReference type="InterPro" id="IPR004869">
    <property type="entry name" value="MMPL_dom"/>
</dbReference>
<evidence type="ECO:0000313" key="8">
    <source>
        <dbReference type="EMBL" id="VAW87549.1"/>
    </source>
</evidence>
<reference evidence="8" key="1">
    <citation type="submission" date="2018-06" db="EMBL/GenBank/DDBJ databases">
        <authorList>
            <person name="Zhirakovskaya E."/>
        </authorList>
    </citation>
    <scope>NUCLEOTIDE SEQUENCE</scope>
</reference>
<dbReference type="Pfam" id="PF03176">
    <property type="entry name" value="MMPL"/>
    <property type="match status" value="2"/>
</dbReference>
<feature type="transmembrane region" description="Helical" evidence="6">
    <location>
        <begin position="338"/>
        <end position="359"/>
    </location>
</feature>
<feature type="transmembrane region" description="Helical" evidence="6">
    <location>
        <begin position="756"/>
        <end position="779"/>
    </location>
</feature>
<keyword evidence="3 6" id="KW-0812">Transmembrane</keyword>
<keyword evidence="2" id="KW-1003">Cell membrane</keyword>
<feature type="transmembrane region" description="Helical" evidence="6">
    <location>
        <begin position="371"/>
        <end position="393"/>
    </location>
</feature>
<dbReference type="PANTHER" id="PTHR33406:SF10">
    <property type="entry name" value="SSD DOMAIN-CONTAINING PROTEIN"/>
    <property type="match status" value="1"/>
</dbReference>
<dbReference type="SUPFAM" id="SSF82866">
    <property type="entry name" value="Multidrug efflux transporter AcrB transmembrane domain"/>
    <property type="match status" value="2"/>
</dbReference>